<feature type="chain" id="PRO_5030106411" evidence="2">
    <location>
        <begin position="22"/>
        <end position="547"/>
    </location>
</feature>
<feature type="compositionally biased region" description="Polar residues" evidence="1">
    <location>
        <begin position="44"/>
        <end position="59"/>
    </location>
</feature>
<dbReference type="Pfam" id="PF06940">
    <property type="entry name" value="DUF1287"/>
    <property type="match status" value="1"/>
</dbReference>
<dbReference type="OrthoDB" id="9804204at2"/>
<keyword evidence="4" id="KW-1185">Reference proteome</keyword>
<accession>A0A5B8Y4Y3</accession>
<accession>A0A4Y6PTD3</accession>
<feature type="region of interest" description="Disordered" evidence="1">
    <location>
        <begin position="30"/>
        <end position="72"/>
    </location>
</feature>
<dbReference type="PANTHER" id="PTHR38589">
    <property type="entry name" value="BLR0621 PROTEIN"/>
    <property type="match status" value="1"/>
</dbReference>
<proteinExistence type="predicted"/>
<dbReference type="AlphaFoldDB" id="A0A4Y6PTD3"/>
<evidence type="ECO:0000313" key="3">
    <source>
        <dbReference type="EMBL" id="QDG51493.1"/>
    </source>
</evidence>
<gene>
    <name evidence="3" type="ORF">FIV42_12280</name>
</gene>
<evidence type="ECO:0000256" key="1">
    <source>
        <dbReference type="SAM" id="MobiDB-lite"/>
    </source>
</evidence>
<evidence type="ECO:0000256" key="2">
    <source>
        <dbReference type="SAM" id="SignalP"/>
    </source>
</evidence>
<dbReference type="EMBL" id="CP041186">
    <property type="protein sequence ID" value="QDG51493.1"/>
    <property type="molecule type" value="Genomic_DNA"/>
</dbReference>
<dbReference type="InterPro" id="IPR009706">
    <property type="entry name" value="DUF1287"/>
</dbReference>
<reference evidence="3 4" key="1">
    <citation type="submission" date="2019-06" db="EMBL/GenBank/DDBJ databases">
        <title>Persicimonas caeni gen. nov., sp. nov., a predatory bacterium isolated from solar saltern.</title>
        <authorList>
            <person name="Wang S."/>
        </authorList>
    </citation>
    <scope>NUCLEOTIDE SEQUENCE [LARGE SCALE GENOMIC DNA]</scope>
    <source>
        <strain evidence="3 4">YN101</strain>
    </source>
</reference>
<evidence type="ECO:0000313" key="4">
    <source>
        <dbReference type="Proteomes" id="UP000315995"/>
    </source>
</evidence>
<sequence length="547" mass="59085">MSYSSHYSLSLLLLAAIALLACDEVRSEPTLGGSASSAGTKASEQTSPASTDLGGSNSRADNKPAPKAPLRPAEADKGVFSELDPKVQLAFPTWLAKRDVTVVDPPGDGSLFAYIDGTPVALAHAQMGGAKAIAGWAKNDVDQDGIPNALDILIGAKKTALNGAKYQGGYKGLDYPGGDVPRTEGVCTDMVIRAVRNAGIDLQKELHEDIEASPKSYPMVEKPDPNIDQRRVKTILPYFERHWQKLGTDPKADALAKDGAMWAPGDVVFMNTMRDERPDHVGIISDTLGKSGLPLVINNWSDGYHTQAMDLLKFVPVTHRFRVPSQKLEALGGLDEALKDYKISLPQKHKQVILVQTGSASSSRGTLRRFRRTEDGWQQVGELVDVRLGAAGLGEGRGLYDFDAGDLEAKKEGDKRSPAGVFGLGTAFGTVEKPYEGDWPWRSVDARDRWVDDPTSPHYNTWQRVGADGKEGDWKSAEKLAMYRLGLVVEHNTKDVKKGAGSAIFLHTFAVGEGATLGCTSTKQAALVELLGWLDLKDEPMLVQVAL</sequence>
<name>A0A4Y6PTD3_PERCE</name>
<dbReference type="PANTHER" id="PTHR38589:SF1">
    <property type="entry name" value="BLR0621 PROTEIN"/>
    <property type="match status" value="1"/>
</dbReference>
<protein>
    <submittedName>
        <fullName evidence="3">DUF1287 domain-containing protein</fullName>
    </submittedName>
</protein>
<feature type="signal peptide" evidence="2">
    <location>
        <begin position="1"/>
        <end position="21"/>
    </location>
</feature>
<keyword evidence="2" id="KW-0732">Signal</keyword>
<organism evidence="3 4">
    <name type="scientific">Persicimonas caeni</name>
    <dbReference type="NCBI Taxonomy" id="2292766"/>
    <lineage>
        <taxon>Bacteria</taxon>
        <taxon>Deltaproteobacteria</taxon>
        <taxon>Bradymonadales</taxon>
        <taxon>Bradymonadaceae</taxon>
        <taxon>Persicimonas</taxon>
    </lineage>
</organism>
<dbReference type="RefSeq" id="WP_141197973.1">
    <property type="nucleotide sequence ID" value="NZ_CP041186.1"/>
</dbReference>
<feature type="compositionally biased region" description="Low complexity" evidence="1">
    <location>
        <begin position="32"/>
        <end position="43"/>
    </location>
</feature>
<dbReference type="Proteomes" id="UP000315995">
    <property type="component" value="Chromosome"/>
</dbReference>